<dbReference type="EMBL" id="JH650993">
    <property type="protein sequence ID" value="EXA32666.1"/>
    <property type="molecule type" value="Genomic_DNA"/>
</dbReference>
<gene>
    <name evidence="1" type="ORF">FOVG_16170</name>
</gene>
<dbReference type="HOGENOM" id="CLU_3359700_0_0_1"/>
<reference evidence="1" key="1">
    <citation type="submission" date="2011-10" db="EMBL/GenBank/DDBJ databases">
        <title>The Genome Sequence of Fusarium oxysporum HDV247.</title>
        <authorList>
            <consortium name="The Broad Institute Genome Sequencing Platform"/>
            <person name="Ma L.-J."/>
            <person name="Gale L.R."/>
            <person name="Schwartz D.C."/>
            <person name="Zhou S."/>
            <person name="Corby-Kistler H."/>
            <person name="Young S.K."/>
            <person name="Zeng Q."/>
            <person name="Gargeya S."/>
            <person name="Fitzgerald M."/>
            <person name="Haas B."/>
            <person name="Abouelleil A."/>
            <person name="Alvarado L."/>
            <person name="Arachchi H.M."/>
            <person name="Berlin A."/>
            <person name="Brown A."/>
            <person name="Chapman S.B."/>
            <person name="Chen Z."/>
            <person name="Dunbar C."/>
            <person name="Freedman E."/>
            <person name="Gearin G."/>
            <person name="Goldberg J."/>
            <person name="Griggs A."/>
            <person name="Gujja S."/>
            <person name="Heiman D."/>
            <person name="Howarth C."/>
            <person name="Larson L."/>
            <person name="Lui A."/>
            <person name="MacDonald P.J.P."/>
            <person name="Montmayeur A."/>
            <person name="Murphy C."/>
            <person name="Neiman D."/>
            <person name="Pearson M."/>
            <person name="Priest M."/>
            <person name="Roberts A."/>
            <person name="Saif S."/>
            <person name="Shea T."/>
            <person name="Shenoy N."/>
            <person name="Sisk P."/>
            <person name="Stolte C."/>
            <person name="Sykes S."/>
            <person name="Wortman J."/>
            <person name="Nusbaum C."/>
            <person name="Birren B."/>
        </authorList>
    </citation>
    <scope>NUCLEOTIDE SEQUENCE [LARGE SCALE GENOMIC DNA]</scope>
    <source>
        <strain evidence="1">HDV247</strain>
    </source>
</reference>
<evidence type="ECO:0000313" key="1">
    <source>
        <dbReference type="EMBL" id="EXA32666.1"/>
    </source>
</evidence>
<accession>W9NPJ5</accession>
<organism evidence="1">
    <name type="scientific">Fusarium oxysporum f. sp. pisi HDV247</name>
    <dbReference type="NCBI Taxonomy" id="1080344"/>
    <lineage>
        <taxon>Eukaryota</taxon>
        <taxon>Fungi</taxon>
        <taxon>Dikarya</taxon>
        <taxon>Ascomycota</taxon>
        <taxon>Pezizomycotina</taxon>
        <taxon>Sordariomycetes</taxon>
        <taxon>Hypocreomycetidae</taxon>
        <taxon>Hypocreales</taxon>
        <taxon>Nectriaceae</taxon>
        <taxon>Fusarium</taxon>
        <taxon>Fusarium oxysporum species complex</taxon>
    </lineage>
</organism>
<dbReference type="Proteomes" id="UP000030751">
    <property type="component" value="Unassembled WGS sequence"/>
</dbReference>
<sequence length="36" mass="3990">MSWLSAKGPKTSPPCKFIPYESAVHMPFNLGAKLRV</sequence>
<protein>
    <submittedName>
        <fullName evidence="1">Uncharacterized protein</fullName>
    </submittedName>
</protein>
<dbReference type="AlphaFoldDB" id="W9NPJ5"/>
<proteinExistence type="predicted"/>
<name>W9NPJ5_FUSOX</name>
<reference evidence="1" key="2">
    <citation type="submission" date="2012-05" db="EMBL/GenBank/DDBJ databases">
        <title>Annotation of the Genome Sequence of Fusarium oxysporum HDV247.</title>
        <authorList>
            <consortium name="The Broad Institute Genomics Platform"/>
            <person name="Ma L.-J."/>
            <person name="Corby-Kistler H."/>
            <person name="Broz K."/>
            <person name="Gale L.R."/>
            <person name="Jonkers W."/>
            <person name="O'Donnell K."/>
            <person name="Ploetz R."/>
            <person name="Steinberg C."/>
            <person name="Schwartz D.C."/>
            <person name="VanEtten H."/>
            <person name="Zhou S."/>
            <person name="Young S.K."/>
            <person name="Zeng Q."/>
            <person name="Gargeya S."/>
            <person name="Fitzgerald M."/>
            <person name="Abouelleil A."/>
            <person name="Alvarado L."/>
            <person name="Chapman S.B."/>
            <person name="Gainer-Dewar J."/>
            <person name="Goldberg J."/>
            <person name="Griggs A."/>
            <person name="Gujja S."/>
            <person name="Hansen M."/>
            <person name="Howarth C."/>
            <person name="Imamovic A."/>
            <person name="Ireland A."/>
            <person name="Larimer J."/>
            <person name="McCowan C."/>
            <person name="Murphy C."/>
            <person name="Pearson M."/>
            <person name="Poon T.W."/>
            <person name="Priest M."/>
            <person name="Roberts A."/>
            <person name="Saif S."/>
            <person name="Shea T."/>
            <person name="Sykes S."/>
            <person name="Wortman J."/>
            <person name="Nusbaum C."/>
            <person name="Birren B."/>
        </authorList>
    </citation>
    <scope>NUCLEOTIDE SEQUENCE</scope>
    <source>
        <strain evidence="1">HDV247</strain>
    </source>
</reference>